<proteinExistence type="predicted"/>
<dbReference type="OrthoDB" id="9906854at2"/>
<sequence>MAKHYTHILLFCFLSLFSANNLFAFELQKLIEITNKRGELQICNGDLSDIFTSYDHSTSVPEIYFEDLRISKVDKLFYLFAKEQNSTNAYAFPLCRYKGALLLDTSAEVCVTAKGEAALRAAILSGDHSNPDLQTLTATHFPKENL</sequence>
<feature type="signal peptide" evidence="1">
    <location>
        <begin position="1"/>
        <end position="24"/>
    </location>
</feature>
<dbReference type="AlphaFoldDB" id="A0A5C8IQT9"/>
<name>A0A5C8IQT9_9BACT</name>
<gene>
    <name evidence="2" type="ORF">FVR03_22600</name>
</gene>
<accession>A0A5C8IQT9</accession>
<evidence type="ECO:0000256" key="1">
    <source>
        <dbReference type="SAM" id="SignalP"/>
    </source>
</evidence>
<feature type="chain" id="PRO_5022999068" evidence="1">
    <location>
        <begin position="25"/>
        <end position="146"/>
    </location>
</feature>
<organism evidence="2 3">
    <name type="scientific">Pontibacter qinzhouensis</name>
    <dbReference type="NCBI Taxonomy" id="2603253"/>
    <lineage>
        <taxon>Bacteria</taxon>
        <taxon>Pseudomonadati</taxon>
        <taxon>Bacteroidota</taxon>
        <taxon>Cytophagia</taxon>
        <taxon>Cytophagales</taxon>
        <taxon>Hymenobacteraceae</taxon>
        <taxon>Pontibacter</taxon>
    </lineage>
</organism>
<dbReference type="EMBL" id="VRTY01000145">
    <property type="protein sequence ID" value="TXK23469.1"/>
    <property type="molecule type" value="Genomic_DNA"/>
</dbReference>
<reference evidence="2 3" key="1">
    <citation type="submission" date="2019-08" db="EMBL/GenBank/DDBJ databases">
        <authorList>
            <person name="Shi S."/>
        </authorList>
    </citation>
    <scope>NUCLEOTIDE SEQUENCE [LARGE SCALE GENOMIC DNA]</scope>
    <source>
        <strain evidence="2 3">GY10130</strain>
    </source>
</reference>
<evidence type="ECO:0000313" key="3">
    <source>
        <dbReference type="Proteomes" id="UP000321926"/>
    </source>
</evidence>
<keyword evidence="3" id="KW-1185">Reference proteome</keyword>
<comment type="caution">
    <text evidence="2">The sequence shown here is derived from an EMBL/GenBank/DDBJ whole genome shotgun (WGS) entry which is preliminary data.</text>
</comment>
<keyword evidence="1" id="KW-0732">Signal</keyword>
<dbReference type="Proteomes" id="UP000321926">
    <property type="component" value="Unassembled WGS sequence"/>
</dbReference>
<dbReference type="RefSeq" id="WP_147924052.1">
    <property type="nucleotide sequence ID" value="NZ_VRTY01000145.1"/>
</dbReference>
<protein>
    <submittedName>
        <fullName evidence="2">Uncharacterized protein</fullName>
    </submittedName>
</protein>
<evidence type="ECO:0000313" key="2">
    <source>
        <dbReference type="EMBL" id="TXK23469.1"/>
    </source>
</evidence>